<dbReference type="GO" id="GO:0005524">
    <property type="term" value="F:ATP binding"/>
    <property type="evidence" value="ECO:0007669"/>
    <property type="project" value="InterPro"/>
</dbReference>
<name>A0AAN6RQR6_9PEZI</name>
<sequence>MAIEYKAPHKLSQDEIVTGLASEIQPDRDVINKDGDGFAFAAKRLAAAVVTQLFSYMVGKGIQYGYVCTGQVFVFLHIADDPATVYYHVCVPNLDVLDDDENRLYRTAVAQVFSFILQALRTSPPPLSWHDAASGLDTWAVEYEDILSKIPESVRKEKQGASPYKGRRWHGFKRTPIRTRWYCRPLDAEGISRNDDGDDEEDTPPSPTMGRLTRSVKKAAMSGTHSGETWVQRGRGRGQQGGATQRQIQNQPYCTHQCLLGLVYGGPMDKTCPNAGRHGPSHIGQAEFQYLLRSQLAEDRGPDADSTPLYLSGAIGSLFKVRLSAYGYTLVAKGVETGNLGRLQHEKEIYDRIRHTQGKHVPVCLGLIDLVLPYYFDGGEFEYFLLLSWAGRPLSRCIEEISKTFAIDQTTRAYAELHRLQVLHADAEPRNILYDATSETLMITDFERAEFHGRQPLNSISPNSQGRKRKHGMARKQGKDGFGKELQSVVESVSI</sequence>
<evidence type="ECO:0000256" key="1">
    <source>
        <dbReference type="SAM" id="MobiDB-lite"/>
    </source>
</evidence>
<dbReference type="Proteomes" id="UP001303889">
    <property type="component" value="Unassembled WGS sequence"/>
</dbReference>
<organism evidence="3 4">
    <name type="scientific">Staphylotrichum tortipilum</name>
    <dbReference type="NCBI Taxonomy" id="2831512"/>
    <lineage>
        <taxon>Eukaryota</taxon>
        <taxon>Fungi</taxon>
        <taxon>Dikarya</taxon>
        <taxon>Ascomycota</taxon>
        <taxon>Pezizomycotina</taxon>
        <taxon>Sordariomycetes</taxon>
        <taxon>Sordariomycetidae</taxon>
        <taxon>Sordariales</taxon>
        <taxon>Chaetomiaceae</taxon>
        <taxon>Staphylotrichum</taxon>
    </lineage>
</organism>
<feature type="domain" description="Protein kinase" evidence="2">
    <location>
        <begin position="304"/>
        <end position="495"/>
    </location>
</feature>
<feature type="compositionally biased region" description="Polar residues" evidence="1">
    <location>
        <begin position="456"/>
        <end position="465"/>
    </location>
</feature>
<proteinExistence type="predicted"/>
<reference evidence="3" key="1">
    <citation type="journal article" date="2023" name="Mol. Phylogenet. Evol.">
        <title>Genome-scale phylogeny and comparative genomics of the fungal order Sordariales.</title>
        <authorList>
            <person name="Hensen N."/>
            <person name="Bonometti L."/>
            <person name="Westerberg I."/>
            <person name="Brannstrom I.O."/>
            <person name="Guillou S."/>
            <person name="Cros-Aarteil S."/>
            <person name="Calhoun S."/>
            <person name="Haridas S."/>
            <person name="Kuo A."/>
            <person name="Mondo S."/>
            <person name="Pangilinan J."/>
            <person name="Riley R."/>
            <person name="LaButti K."/>
            <person name="Andreopoulos B."/>
            <person name="Lipzen A."/>
            <person name="Chen C."/>
            <person name="Yan M."/>
            <person name="Daum C."/>
            <person name="Ng V."/>
            <person name="Clum A."/>
            <person name="Steindorff A."/>
            <person name="Ohm R.A."/>
            <person name="Martin F."/>
            <person name="Silar P."/>
            <person name="Natvig D.O."/>
            <person name="Lalanne C."/>
            <person name="Gautier V."/>
            <person name="Ament-Velasquez S.L."/>
            <person name="Kruys A."/>
            <person name="Hutchinson M.I."/>
            <person name="Powell A.J."/>
            <person name="Barry K."/>
            <person name="Miller A.N."/>
            <person name="Grigoriev I.V."/>
            <person name="Debuchy R."/>
            <person name="Gladieux P."/>
            <person name="Hiltunen Thoren M."/>
            <person name="Johannesson H."/>
        </authorList>
    </citation>
    <scope>NUCLEOTIDE SEQUENCE</scope>
    <source>
        <strain evidence="3">CBS 103.79</strain>
    </source>
</reference>
<reference evidence="3" key="2">
    <citation type="submission" date="2023-05" db="EMBL/GenBank/DDBJ databases">
        <authorList>
            <consortium name="Lawrence Berkeley National Laboratory"/>
            <person name="Steindorff A."/>
            <person name="Hensen N."/>
            <person name="Bonometti L."/>
            <person name="Westerberg I."/>
            <person name="Brannstrom I.O."/>
            <person name="Guillou S."/>
            <person name="Cros-Aarteil S."/>
            <person name="Calhoun S."/>
            <person name="Haridas S."/>
            <person name="Kuo A."/>
            <person name="Mondo S."/>
            <person name="Pangilinan J."/>
            <person name="Riley R."/>
            <person name="Labutti K."/>
            <person name="Andreopoulos B."/>
            <person name="Lipzen A."/>
            <person name="Chen C."/>
            <person name="Yanf M."/>
            <person name="Daum C."/>
            <person name="Ng V."/>
            <person name="Clum A."/>
            <person name="Ohm R."/>
            <person name="Martin F."/>
            <person name="Silar P."/>
            <person name="Natvig D."/>
            <person name="Lalanne C."/>
            <person name="Gautier V."/>
            <person name="Ament-Velasquez S.L."/>
            <person name="Kruys A."/>
            <person name="Hutchinson M.I."/>
            <person name="Powell A.J."/>
            <person name="Barry K."/>
            <person name="Miller A.N."/>
            <person name="Grigoriev I.V."/>
            <person name="Debuchy R."/>
            <person name="Gladieux P."/>
            <person name="Thoren M.H."/>
            <person name="Johannesson H."/>
        </authorList>
    </citation>
    <scope>NUCLEOTIDE SEQUENCE</scope>
    <source>
        <strain evidence="3">CBS 103.79</strain>
    </source>
</reference>
<dbReference type="InterPro" id="IPR000719">
    <property type="entry name" value="Prot_kinase_dom"/>
</dbReference>
<dbReference type="EMBL" id="MU855718">
    <property type="protein sequence ID" value="KAK3899972.1"/>
    <property type="molecule type" value="Genomic_DNA"/>
</dbReference>
<protein>
    <recommendedName>
        <fullName evidence="2">Protein kinase domain-containing protein</fullName>
    </recommendedName>
</protein>
<dbReference type="PANTHER" id="PTHR37171:SF1">
    <property type="entry name" value="SERINE_THREONINE-PROTEIN KINASE YRZF-RELATED"/>
    <property type="match status" value="1"/>
</dbReference>
<evidence type="ECO:0000313" key="3">
    <source>
        <dbReference type="EMBL" id="KAK3899972.1"/>
    </source>
</evidence>
<feature type="region of interest" description="Disordered" evidence="1">
    <location>
        <begin position="188"/>
        <end position="247"/>
    </location>
</feature>
<dbReference type="AlphaFoldDB" id="A0AAN6RQR6"/>
<evidence type="ECO:0000313" key="4">
    <source>
        <dbReference type="Proteomes" id="UP001303889"/>
    </source>
</evidence>
<evidence type="ECO:0000259" key="2">
    <source>
        <dbReference type="PROSITE" id="PS50011"/>
    </source>
</evidence>
<feature type="region of interest" description="Disordered" evidence="1">
    <location>
        <begin position="454"/>
        <end position="479"/>
    </location>
</feature>
<feature type="compositionally biased region" description="Basic residues" evidence="1">
    <location>
        <begin position="466"/>
        <end position="476"/>
    </location>
</feature>
<dbReference type="GO" id="GO:0004672">
    <property type="term" value="F:protein kinase activity"/>
    <property type="evidence" value="ECO:0007669"/>
    <property type="project" value="InterPro"/>
</dbReference>
<keyword evidence="4" id="KW-1185">Reference proteome</keyword>
<dbReference type="Gene3D" id="1.10.510.10">
    <property type="entry name" value="Transferase(Phosphotransferase) domain 1"/>
    <property type="match status" value="1"/>
</dbReference>
<dbReference type="InterPro" id="IPR052396">
    <property type="entry name" value="Meiotic_Drive_Suppr_Kinase"/>
</dbReference>
<dbReference type="SUPFAM" id="SSF56112">
    <property type="entry name" value="Protein kinase-like (PK-like)"/>
    <property type="match status" value="1"/>
</dbReference>
<gene>
    <name evidence="3" type="ORF">C8A05DRAFT_46078</name>
</gene>
<dbReference type="InterPro" id="IPR011009">
    <property type="entry name" value="Kinase-like_dom_sf"/>
</dbReference>
<accession>A0AAN6RQR6</accession>
<comment type="caution">
    <text evidence="3">The sequence shown here is derived from an EMBL/GenBank/DDBJ whole genome shotgun (WGS) entry which is preliminary data.</text>
</comment>
<dbReference type="PANTHER" id="PTHR37171">
    <property type="entry name" value="SERINE/THREONINE-PROTEIN KINASE YRZF-RELATED"/>
    <property type="match status" value="1"/>
</dbReference>
<dbReference type="PROSITE" id="PS50011">
    <property type="entry name" value="PROTEIN_KINASE_DOM"/>
    <property type="match status" value="1"/>
</dbReference>